<dbReference type="GO" id="GO:0006979">
    <property type="term" value="P:response to oxidative stress"/>
    <property type="evidence" value="ECO:0007669"/>
    <property type="project" value="TreeGrafter"/>
</dbReference>
<comment type="caution">
    <text evidence="1">The sequence shown here is derived from an EMBL/GenBank/DDBJ whole genome shotgun (WGS) entry which is preliminary data.</text>
</comment>
<feature type="non-terminal residue" evidence="1">
    <location>
        <position position="1"/>
    </location>
</feature>
<organism evidence="1 2">
    <name type="scientific">Candidatus Limadaptatus stercoripullorum</name>
    <dbReference type="NCBI Taxonomy" id="2840846"/>
    <lineage>
        <taxon>Bacteria</taxon>
        <taxon>Bacillati</taxon>
        <taxon>Bacillota</taxon>
        <taxon>Clostridia</taxon>
        <taxon>Eubacteriales</taxon>
        <taxon>Candidatus Limadaptatus</taxon>
    </lineage>
</organism>
<dbReference type="InterPro" id="IPR050722">
    <property type="entry name" value="Pyruvate:ferred/Flavod_OxRd"/>
</dbReference>
<protein>
    <submittedName>
        <fullName evidence="1">Pyruvate synthase</fullName>
    </submittedName>
</protein>
<evidence type="ECO:0000313" key="2">
    <source>
        <dbReference type="Proteomes" id="UP000886857"/>
    </source>
</evidence>
<accession>A0A9D1NAA2</accession>
<dbReference type="Gene3D" id="3.40.50.970">
    <property type="match status" value="1"/>
</dbReference>
<gene>
    <name evidence="1" type="ORF">IAC73_04845</name>
</gene>
<evidence type="ECO:0000313" key="1">
    <source>
        <dbReference type="EMBL" id="HIU99149.1"/>
    </source>
</evidence>
<sequence>KKDLALLAMDYGYVYVAQVSMGADMNQVVKAFAEAEAYHGPSIIIAYAPCINHGINMTKSQLEMKKAVDTGYWLLFRYNPALADTEKNPFTLDSKAPTEDYQSFLMGEVRYASLAKINPDAAKVLFEKNERDAATKRAFYARKAESNWKPGV</sequence>
<dbReference type="PANTHER" id="PTHR32154">
    <property type="entry name" value="PYRUVATE-FLAVODOXIN OXIDOREDUCTASE-RELATED"/>
    <property type="match status" value="1"/>
</dbReference>
<dbReference type="InterPro" id="IPR029061">
    <property type="entry name" value="THDP-binding"/>
</dbReference>
<dbReference type="EMBL" id="DVOE01000074">
    <property type="protein sequence ID" value="HIU99149.1"/>
    <property type="molecule type" value="Genomic_DNA"/>
</dbReference>
<dbReference type="Proteomes" id="UP000886857">
    <property type="component" value="Unassembled WGS sequence"/>
</dbReference>
<reference evidence="1" key="1">
    <citation type="submission" date="2020-10" db="EMBL/GenBank/DDBJ databases">
        <authorList>
            <person name="Gilroy R."/>
        </authorList>
    </citation>
    <scope>NUCLEOTIDE SEQUENCE</scope>
    <source>
        <strain evidence="1">10406</strain>
    </source>
</reference>
<reference evidence="1" key="2">
    <citation type="journal article" date="2021" name="PeerJ">
        <title>Extensive microbial diversity within the chicken gut microbiome revealed by metagenomics and culture.</title>
        <authorList>
            <person name="Gilroy R."/>
            <person name="Ravi A."/>
            <person name="Getino M."/>
            <person name="Pursley I."/>
            <person name="Horton D.L."/>
            <person name="Alikhan N.F."/>
            <person name="Baker D."/>
            <person name="Gharbi K."/>
            <person name="Hall N."/>
            <person name="Watson M."/>
            <person name="Adriaenssens E.M."/>
            <person name="Foster-Nyarko E."/>
            <person name="Jarju S."/>
            <person name="Secka A."/>
            <person name="Antonio M."/>
            <person name="Oren A."/>
            <person name="Chaudhuri R.R."/>
            <person name="La Ragione R."/>
            <person name="Hildebrand F."/>
            <person name="Pallen M.J."/>
        </authorList>
    </citation>
    <scope>NUCLEOTIDE SEQUENCE</scope>
    <source>
        <strain evidence="1">10406</strain>
    </source>
</reference>
<name>A0A9D1NAA2_9FIRM</name>
<keyword evidence="1" id="KW-0670">Pyruvate</keyword>
<dbReference type="PANTHER" id="PTHR32154:SF0">
    <property type="entry name" value="PYRUVATE-FLAVODOXIN OXIDOREDUCTASE-RELATED"/>
    <property type="match status" value="1"/>
</dbReference>
<proteinExistence type="predicted"/>
<dbReference type="AlphaFoldDB" id="A0A9D1NAA2"/>
<dbReference type="SUPFAM" id="SSF52518">
    <property type="entry name" value="Thiamin diphosphate-binding fold (THDP-binding)"/>
    <property type="match status" value="1"/>
</dbReference>